<organism evidence="1">
    <name type="scientific">Rhizophora mucronata</name>
    <name type="common">Asiatic mangrove</name>
    <dbReference type="NCBI Taxonomy" id="61149"/>
    <lineage>
        <taxon>Eukaryota</taxon>
        <taxon>Viridiplantae</taxon>
        <taxon>Streptophyta</taxon>
        <taxon>Embryophyta</taxon>
        <taxon>Tracheophyta</taxon>
        <taxon>Spermatophyta</taxon>
        <taxon>Magnoliopsida</taxon>
        <taxon>eudicotyledons</taxon>
        <taxon>Gunneridae</taxon>
        <taxon>Pentapetalae</taxon>
        <taxon>rosids</taxon>
        <taxon>fabids</taxon>
        <taxon>Malpighiales</taxon>
        <taxon>Rhizophoraceae</taxon>
        <taxon>Rhizophora</taxon>
    </lineage>
</organism>
<dbReference type="AlphaFoldDB" id="A0A2P2IMR3"/>
<accession>A0A2P2IMR3</accession>
<dbReference type="EMBL" id="GGEC01002036">
    <property type="protein sequence ID" value="MBW82519.1"/>
    <property type="molecule type" value="Transcribed_RNA"/>
</dbReference>
<reference evidence="1" key="1">
    <citation type="submission" date="2018-02" db="EMBL/GenBank/DDBJ databases">
        <title>Rhizophora mucronata_Transcriptome.</title>
        <authorList>
            <person name="Meera S.P."/>
            <person name="Sreeshan A."/>
            <person name="Augustine A."/>
        </authorList>
    </citation>
    <scope>NUCLEOTIDE SEQUENCE</scope>
    <source>
        <tissue evidence="1">Leaf</tissue>
    </source>
</reference>
<sequence length="46" mass="5331">MCLLYGYGYLSDASEDDARLFMNRTWIFSWVLPCLVFFSSSPPPFS</sequence>
<proteinExistence type="predicted"/>
<protein>
    <submittedName>
        <fullName evidence="1">Uncharacterized protein</fullName>
    </submittedName>
</protein>
<name>A0A2P2IMR3_RHIMU</name>
<evidence type="ECO:0000313" key="1">
    <source>
        <dbReference type="EMBL" id="MBW82519.1"/>
    </source>
</evidence>